<accession>A0A401PCT0</accession>
<comment type="caution">
    <text evidence="1">The sequence shown here is derived from an EMBL/GenBank/DDBJ whole genome shotgun (WGS) entry which is preliminary data.</text>
</comment>
<organism evidence="1 2">
    <name type="scientific">Scyliorhinus torazame</name>
    <name type="common">Cloudy catshark</name>
    <name type="synonym">Catulus torazame</name>
    <dbReference type="NCBI Taxonomy" id="75743"/>
    <lineage>
        <taxon>Eukaryota</taxon>
        <taxon>Metazoa</taxon>
        <taxon>Chordata</taxon>
        <taxon>Craniata</taxon>
        <taxon>Vertebrata</taxon>
        <taxon>Chondrichthyes</taxon>
        <taxon>Elasmobranchii</taxon>
        <taxon>Galeomorphii</taxon>
        <taxon>Galeoidea</taxon>
        <taxon>Carcharhiniformes</taxon>
        <taxon>Scyliorhinidae</taxon>
        <taxon>Scyliorhinus</taxon>
    </lineage>
</organism>
<protein>
    <submittedName>
        <fullName evidence="1">Uncharacterized protein</fullName>
    </submittedName>
</protein>
<dbReference type="EMBL" id="BFAA01004792">
    <property type="protein sequence ID" value="GCB70926.1"/>
    <property type="molecule type" value="Genomic_DNA"/>
</dbReference>
<dbReference type="AlphaFoldDB" id="A0A401PCT0"/>
<proteinExistence type="predicted"/>
<keyword evidence="2" id="KW-1185">Reference proteome</keyword>
<evidence type="ECO:0000313" key="2">
    <source>
        <dbReference type="Proteomes" id="UP000288216"/>
    </source>
</evidence>
<sequence length="162" mass="18217">MGIREERNHVNMVCMSQFQAQCDKAYQKAQRAVSERFAVLQHLEELKQKCSDLQAAVKVLHQAGKENRARATDYSKCLRKIQKLKFQLTIKKGEMCAFTIESGDSDPGVEWEELEGDAYTYAMTEPLMAGNPPPFQAALKSTSIPMNPVSTCRQDGQTLNLT</sequence>
<dbReference type="OMA" id="RITCAYG"/>
<evidence type="ECO:0000313" key="1">
    <source>
        <dbReference type="EMBL" id="GCB70926.1"/>
    </source>
</evidence>
<reference evidence="1 2" key="1">
    <citation type="journal article" date="2018" name="Nat. Ecol. Evol.">
        <title>Shark genomes provide insights into elasmobranch evolution and the origin of vertebrates.</title>
        <authorList>
            <person name="Hara Y"/>
            <person name="Yamaguchi K"/>
            <person name="Onimaru K"/>
            <person name="Kadota M"/>
            <person name="Koyanagi M"/>
            <person name="Keeley SD"/>
            <person name="Tatsumi K"/>
            <person name="Tanaka K"/>
            <person name="Motone F"/>
            <person name="Kageyama Y"/>
            <person name="Nozu R"/>
            <person name="Adachi N"/>
            <person name="Nishimura O"/>
            <person name="Nakagawa R"/>
            <person name="Tanegashima C"/>
            <person name="Kiyatake I"/>
            <person name="Matsumoto R"/>
            <person name="Murakumo K"/>
            <person name="Nishida K"/>
            <person name="Terakita A"/>
            <person name="Kuratani S"/>
            <person name="Sato K"/>
            <person name="Hyodo S Kuraku.S."/>
        </authorList>
    </citation>
    <scope>NUCLEOTIDE SEQUENCE [LARGE SCALE GENOMIC DNA]</scope>
</reference>
<name>A0A401PCT0_SCYTO</name>
<dbReference type="OrthoDB" id="10627154at2759"/>
<dbReference type="Proteomes" id="UP000288216">
    <property type="component" value="Unassembled WGS sequence"/>
</dbReference>
<gene>
    <name evidence="1" type="ORF">scyTo_0010885</name>
</gene>